<keyword evidence="7" id="KW-1185">Reference proteome</keyword>
<dbReference type="PANTHER" id="PTHR10500">
    <property type="entry name" value="BETA-MICROSEMINOPROTEIN"/>
    <property type="match status" value="1"/>
</dbReference>
<dbReference type="GeneID" id="111814273"/>
<dbReference type="InterPro" id="IPR008735">
    <property type="entry name" value="PSP94"/>
</dbReference>
<evidence type="ECO:0000313" key="8">
    <source>
        <dbReference type="RefSeq" id="XP_023563013.1"/>
    </source>
</evidence>
<dbReference type="Gene3D" id="2.20.25.590">
    <property type="match status" value="1"/>
</dbReference>
<dbReference type="InParanoid" id="A0A6P6DTI6"/>
<dbReference type="AlphaFoldDB" id="A0A6P6DTI6"/>
<evidence type="ECO:0000256" key="2">
    <source>
        <dbReference type="ARBA" id="ARBA00010352"/>
    </source>
</evidence>
<dbReference type="Pfam" id="PF05825">
    <property type="entry name" value="PSP94"/>
    <property type="match status" value="1"/>
</dbReference>
<evidence type="ECO:0000256" key="6">
    <source>
        <dbReference type="RuleBase" id="RU364124"/>
    </source>
</evidence>
<dbReference type="Proteomes" id="UP000515203">
    <property type="component" value="Unplaced"/>
</dbReference>
<dbReference type="GO" id="GO:0005576">
    <property type="term" value="C:extracellular region"/>
    <property type="evidence" value="ECO:0007669"/>
    <property type="project" value="UniProtKB-SubCell"/>
</dbReference>
<organism evidence="7 8">
    <name type="scientific">Octodon degus</name>
    <name type="common">Degu</name>
    <name type="synonym">Sciurus degus</name>
    <dbReference type="NCBI Taxonomy" id="10160"/>
    <lineage>
        <taxon>Eukaryota</taxon>
        <taxon>Metazoa</taxon>
        <taxon>Chordata</taxon>
        <taxon>Craniata</taxon>
        <taxon>Vertebrata</taxon>
        <taxon>Euteleostomi</taxon>
        <taxon>Mammalia</taxon>
        <taxon>Eutheria</taxon>
        <taxon>Euarchontoglires</taxon>
        <taxon>Glires</taxon>
        <taxon>Rodentia</taxon>
        <taxon>Hystricomorpha</taxon>
        <taxon>Octodontidae</taxon>
        <taxon>Octodon</taxon>
    </lineage>
</organism>
<keyword evidence="3 6" id="KW-0964">Secreted</keyword>
<sequence length="133" mass="14990">MLSISASECICPDRILLFTMKMHLGRFLVLATFVAACNAGCYVQTLDMPTDDSPPGCKDDDGKHHPLKSSWRTSDCQDCFCEENEITCCNIAPMPVEFDRKKCQVILNEENCTFSVVEYKDPQKSCDVHGWNL</sequence>
<name>A0A6P6DTI6_OCTDE</name>
<dbReference type="PANTHER" id="PTHR10500:SF8">
    <property type="entry name" value="BETA-MICROSEMINOPROTEIN"/>
    <property type="match status" value="1"/>
</dbReference>
<evidence type="ECO:0000256" key="5">
    <source>
        <dbReference type="ARBA" id="ARBA00023157"/>
    </source>
</evidence>
<dbReference type="Gene3D" id="2.10.70.10">
    <property type="entry name" value="Complement Module, domain 1"/>
    <property type="match status" value="1"/>
</dbReference>
<protein>
    <recommendedName>
        <fullName evidence="6">Beta-microseminoprotein</fullName>
    </recommendedName>
</protein>
<comment type="subcellular location">
    <subcellularLocation>
        <location evidence="1 6">Secreted</location>
    </subcellularLocation>
</comment>
<evidence type="ECO:0000256" key="4">
    <source>
        <dbReference type="ARBA" id="ARBA00022729"/>
    </source>
</evidence>
<gene>
    <name evidence="8" type="primary">LOC111814273</name>
</gene>
<reference evidence="8" key="1">
    <citation type="submission" date="2025-08" db="UniProtKB">
        <authorList>
            <consortium name="RefSeq"/>
        </authorList>
    </citation>
    <scope>IDENTIFICATION</scope>
</reference>
<keyword evidence="5" id="KW-1015">Disulfide bond</keyword>
<proteinExistence type="inferred from homology"/>
<keyword evidence="4" id="KW-0732">Signal</keyword>
<evidence type="ECO:0000313" key="7">
    <source>
        <dbReference type="Proteomes" id="UP000515203"/>
    </source>
</evidence>
<dbReference type="FunCoup" id="A0A6P6DTI6">
    <property type="interactions" value="8"/>
</dbReference>
<dbReference type="OrthoDB" id="6076852at2759"/>
<comment type="similarity">
    <text evidence="2 6">Belongs to the beta-microseminoprotein family.</text>
</comment>
<evidence type="ECO:0000256" key="1">
    <source>
        <dbReference type="ARBA" id="ARBA00004613"/>
    </source>
</evidence>
<evidence type="ECO:0000256" key="3">
    <source>
        <dbReference type="ARBA" id="ARBA00022525"/>
    </source>
</evidence>
<dbReference type="RefSeq" id="XP_023563013.1">
    <property type="nucleotide sequence ID" value="XM_023707245.1"/>
</dbReference>
<accession>A0A6P6DTI6</accession>